<dbReference type="PANTHER" id="PTHR13932:SF5">
    <property type="entry name" value="RADICAL S-ADENOSYL METHIONINE DOMAIN-CONTAINING PROTEIN 1, MITOCHONDRIAL"/>
    <property type="match status" value="1"/>
</dbReference>
<dbReference type="InterPro" id="IPR013785">
    <property type="entry name" value="Aldolase_TIM"/>
</dbReference>
<dbReference type="SMART" id="SM00729">
    <property type="entry name" value="Elp3"/>
    <property type="match status" value="1"/>
</dbReference>
<evidence type="ECO:0000256" key="1">
    <source>
        <dbReference type="ARBA" id="ARBA00006100"/>
    </source>
</evidence>
<organism evidence="11 12">
    <name type="scientific">Anaerobacillus arseniciselenatis</name>
    <dbReference type="NCBI Taxonomy" id="85682"/>
    <lineage>
        <taxon>Bacteria</taxon>
        <taxon>Bacillati</taxon>
        <taxon>Bacillota</taxon>
        <taxon>Bacilli</taxon>
        <taxon>Bacillales</taxon>
        <taxon>Bacillaceae</taxon>
        <taxon>Anaerobacillus</taxon>
    </lineage>
</organism>
<dbReference type="InterPro" id="IPR058240">
    <property type="entry name" value="rSAM_sf"/>
</dbReference>
<protein>
    <recommendedName>
        <fullName evidence="2 9">Heme chaperone HemW</fullName>
    </recommendedName>
</protein>
<evidence type="ECO:0000256" key="2">
    <source>
        <dbReference type="ARBA" id="ARBA00017228"/>
    </source>
</evidence>
<dbReference type="AlphaFoldDB" id="A0A1S2LVG3"/>
<comment type="similarity">
    <text evidence="1">Belongs to the anaerobic coproporphyrinogen-III oxidase family. HemW subfamily.</text>
</comment>
<dbReference type="Pfam" id="PF04055">
    <property type="entry name" value="Radical_SAM"/>
    <property type="match status" value="1"/>
</dbReference>
<accession>A0A1S2LVG3</accession>
<evidence type="ECO:0000256" key="6">
    <source>
        <dbReference type="ARBA" id="ARBA00023004"/>
    </source>
</evidence>
<evidence type="ECO:0000256" key="5">
    <source>
        <dbReference type="ARBA" id="ARBA00022723"/>
    </source>
</evidence>
<reference evidence="11 12" key="1">
    <citation type="submission" date="2016-10" db="EMBL/GenBank/DDBJ databases">
        <title>Draft genome sequences of four alkaliphilic bacteria belonging to the Anaerobacillus genus.</title>
        <authorList>
            <person name="Bassil N.M."/>
            <person name="Lloyd J.R."/>
        </authorList>
    </citation>
    <scope>NUCLEOTIDE SEQUENCE [LARGE SCALE GENOMIC DNA]</scope>
    <source>
        <strain evidence="11 12">DSM 15340</strain>
    </source>
</reference>
<keyword evidence="7 9" id="KW-0411">Iron-sulfur</keyword>
<dbReference type="OrthoDB" id="9808022at2"/>
<evidence type="ECO:0000313" key="12">
    <source>
        <dbReference type="Proteomes" id="UP000180098"/>
    </source>
</evidence>
<dbReference type="RefSeq" id="WP_071312088.1">
    <property type="nucleotide sequence ID" value="NZ_MLQQ01000001.1"/>
</dbReference>
<gene>
    <name evidence="11" type="ORF">BKP35_04075</name>
</gene>
<dbReference type="Pfam" id="PF06969">
    <property type="entry name" value="HemN_C"/>
    <property type="match status" value="1"/>
</dbReference>
<dbReference type="InterPro" id="IPR010723">
    <property type="entry name" value="HemN_C"/>
</dbReference>
<dbReference type="SFLD" id="SFLDG01082">
    <property type="entry name" value="B12-binding_domain_containing"/>
    <property type="match status" value="1"/>
</dbReference>
<dbReference type="InterPro" id="IPR004559">
    <property type="entry name" value="HemW-like"/>
</dbReference>
<keyword evidence="6 9" id="KW-0408">Iron</keyword>
<dbReference type="InterPro" id="IPR034505">
    <property type="entry name" value="Coproporphyrinogen-III_oxidase"/>
</dbReference>
<evidence type="ECO:0000259" key="10">
    <source>
        <dbReference type="PROSITE" id="PS51918"/>
    </source>
</evidence>
<evidence type="ECO:0000256" key="8">
    <source>
        <dbReference type="ARBA" id="ARBA00023186"/>
    </source>
</evidence>
<keyword evidence="9" id="KW-0004">4Fe-4S</keyword>
<dbReference type="Proteomes" id="UP000180098">
    <property type="component" value="Unassembled WGS sequence"/>
</dbReference>
<dbReference type="PANTHER" id="PTHR13932">
    <property type="entry name" value="COPROPORPHYRINIGEN III OXIDASE"/>
    <property type="match status" value="1"/>
</dbReference>
<dbReference type="PROSITE" id="PS51918">
    <property type="entry name" value="RADICAL_SAM"/>
    <property type="match status" value="1"/>
</dbReference>
<comment type="caution">
    <text evidence="11">The sequence shown here is derived from an EMBL/GenBank/DDBJ whole genome shotgun (WGS) entry which is preliminary data.</text>
</comment>
<dbReference type="SFLD" id="SFLDG01065">
    <property type="entry name" value="anaerobic_coproporphyrinogen-I"/>
    <property type="match status" value="1"/>
</dbReference>
<keyword evidence="5 9" id="KW-0479">Metal-binding</keyword>
<evidence type="ECO:0000256" key="3">
    <source>
        <dbReference type="ARBA" id="ARBA00022617"/>
    </source>
</evidence>
<dbReference type="GO" id="GO:0006779">
    <property type="term" value="P:porphyrin-containing compound biosynthetic process"/>
    <property type="evidence" value="ECO:0007669"/>
    <property type="project" value="InterPro"/>
</dbReference>
<dbReference type="GO" id="GO:0046872">
    <property type="term" value="F:metal ion binding"/>
    <property type="evidence" value="ECO:0007669"/>
    <property type="project" value="UniProtKB-UniRule"/>
</dbReference>
<comment type="subcellular location">
    <subcellularLocation>
        <location evidence="9">Cytoplasm</location>
    </subcellularLocation>
</comment>
<dbReference type="CDD" id="cd01335">
    <property type="entry name" value="Radical_SAM"/>
    <property type="match status" value="1"/>
</dbReference>
<dbReference type="GO" id="GO:0005737">
    <property type="term" value="C:cytoplasm"/>
    <property type="evidence" value="ECO:0007669"/>
    <property type="project" value="UniProtKB-SubCell"/>
</dbReference>
<dbReference type="SFLD" id="SFLDF00562">
    <property type="entry name" value="HemN-like__clustered_with_heat"/>
    <property type="match status" value="1"/>
</dbReference>
<proteinExistence type="inferred from homology"/>
<dbReference type="SUPFAM" id="SSF102114">
    <property type="entry name" value="Radical SAM enzymes"/>
    <property type="match status" value="1"/>
</dbReference>
<dbReference type="InterPro" id="IPR006638">
    <property type="entry name" value="Elp3/MiaA/NifB-like_rSAM"/>
</dbReference>
<keyword evidence="9" id="KW-0963">Cytoplasm</keyword>
<dbReference type="Gene3D" id="3.20.20.70">
    <property type="entry name" value="Aldolase class I"/>
    <property type="match status" value="1"/>
</dbReference>
<dbReference type="EMBL" id="MLQQ01000001">
    <property type="protein sequence ID" value="OIJ16163.1"/>
    <property type="molecule type" value="Genomic_DNA"/>
</dbReference>
<dbReference type="GO" id="GO:0051539">
    <property type="term" value="F:4 iron, 4 sulfur cluster binding"/>
    <property type="evidence" value="ECO:0007669"/>
    <property type="project" value="UniProtKB-UniRule"/>
</dbReference>
<dbReference type="SFLD" id="SFLDF00288">
    <property type="entry name" value="HemN-like__clustered_with_nucl"/>
    <property type="match status" value="1"/>
</dbReference>
<dbReference type="InterPro" id="IPR007197">
    <property type="entry name" value="rSAM"/>
</dbReference>
<dbReference type="SFLD" id="SFLDS00029">
    <property type="entry name" value="Radical_SAM"/>
    <property type="match status" value="1"/>
</dbReference>
<sequence length="379" mass="43358">MALPKAVYVHIPFCEQICHYCDFNKVYLKGQPIEEYVKACEKEMKEAVSQFPYDHIETVYIGGGTPSSLSSQQLEPLLDSINQVFSLQKPREYTFEINPGNISDEKLSLLKSAGVNRLSIGAQAFQEDLLKKIGRAHDEKDIYRTIESARRMGFENISIDLMFGLPGQSVANFIESIEKSLELEIPHFSAYSLKVEEKTVFHQLQRKGKLPLPPEDDEVAMYDVLINMLTEQNYHHYEISNFSKNGYESLHNLTYWNNEEYYGIGAGAHGYVSGQRYANVGPIKKYINNVHSQGRPLLESHVVSTAEKMEEEMFLGLRKLEGVSISQFQNRFNKDPFEIFGNNIKRLKSEGLLKVEDDRISLTKNGLFVANEVFEKFLL</sequence>
<evidence type="ECO:0000256" key="7">
    <source>
        <dbReference type="ARBA" id="ARBA00023014"/>
    </source>
</evidence>
<dbReference type="NCBIfam" id="TIGR00539">
    <property type="entry name" value="hemN_rel"/>
    <property type="match status" value="1"/>
</dbReference>
<keyword evidence="8 9" id="KW-0143">Chaperone</keyword>
<name>A0A1S2LVG3_9BACI</name>
<keyword evidence="4 9" id="KW-0949">S-adenosyl-L-methionine</keyword>
<keyword evidence="3 9" id="KW-0349">Heme</keyword>
<feature type="domain" description="Radical SAM core" evidence="10">
    <location>
        <begin position="1"/>
        <end position="235"/>
    </location>
</feature>
<evidence type="ECO:0000256" key="4">
    <source>
        <dbReference type="ARBA" id="ARBA00022691"/>
    </source>
</evidence>
<evidence type="ECO:0000313" key="11">
    <source>
        <dbReference type="EMBL" id="OIJ16163.1"/>
    </source>
</evidence>
<comment type="function">
    <text evidence="9">Probably acts as a heme chaperone, transferring heme to an unknown acceptor. Binds one molecule of heme per monomer, possibly covalently. Binds 1 [4Fe-4S] cluster. The cluster is coordinated with 3 cysteines and an exchangeable S-adenosyl-L-methionine.</text>
</comment>
<dbReference type="GO" id="GO:0004109">
    <property type="term" value="F:coproporphyrinogen oxidase activity"/>
    <property type="evidence" value="ECO:0007669"/>
    <property type="project" value="InterPro"/>
</dbReference>
<evidence type="ECO:0000256" key="9">
    <source>
        <dbReference type="RuleBase" id="RU364116"/>
    </source>
</evidence>
<keyword evidence="12" id="KW-1185">Reference proteome</keyword>